<comment type="caution">
    <text evidence="3">The sequence shown here is derived from an EMBL/GenBank/DDBJ whole genome shotgun (WGS) entry which is preliminary data.</text>
</comment>
<evidence type="ECO:0000313" key="4">
    <source>
        <dbReference type="Proteomes" id="UP001223072"/>
    </source>
</evidence>
<reference evidence="3 4" key="1">
    <citation type="submission" date="2023-07" db="EMBL/GenBank/DDBJ databases">
        <title>Comparative genomics of wheat-associated soil bacteria to identify genetic determinants of phenazine resistance.</title>
        <authorList>
            <person name="Mouncey N."/>
        </authorList>
    </citation>
    <scope>NUCLEOTIDE SEQUENCE [LARGE SCALE GENOMIC DNA]</scope>
    <source>
        <strain evidence="3 4">W2I16</strain>
    </source>
</reference>
<feature type="compositionally biased region" description="Pro residues" evidence="1">
    <location>
        <begin position="110"/>
        <end position="125"/>
    </location>
</feature>
<organism evidence="3 4">
    <name type="scientific">Streptomyces turgidiscabies</name>
    <dbReference type="NCBI Taxonomy" id="85558"/>
    <lineage>
        <taxon>Bacteria</taxon>
        <taxon>Bacillati</taxon>
        <taxon>Actinomycetota</taxon>
        <taxon>Actinomycetes</taxon>
        <taxon>Kitasatosporales</taxon>
        <taxon>Streptomycetaceae</taxon>
        <taxon>Streptomyces</taxon>
    </lineage>
</organism>
<evidence type="ECO:0000256" key="1">
    <source>
        <dbReference type="SAM" id="MobiDB-lite"/>
    </source>
</evidence>
<feature type="compositionally biased region" description="Low complexity" evidence="1">
    <location>
        <begin position="126"/>
        <end position="156"/>
    </location>
</feature>
<protein>
    <recommendedName>
        <fullName evidence="5">Lipoprotein</fullName>
    </recommendedName>
</protein>
<feature type="region of interest" description="Disordered" evidence="1">
    <location>
        <begin position="76"/>
        <end position="156"/>
    </location>
</feature>
<gene>
    <name evidence="3" type="ORF">QFZ49_004681</name>
</gene>
<evidence type="ECO:0000313" key="3">
    <source>
        <dbReference type="EMBL" id="MDQ0934741.1"/>
    </source>
</evidence>
<proteinExistence type="predicted"/>
<dbReference type="Proteomes" id="UP001223072">
    <property type="component" value="Unassembled WGS sequence"/>
</dbReference>
<keyword evidence="2" id="KW-0732">Signal</keyword>
<evidence type="ECO:0000256" key="2">
    <source>
        <dbReference type="SAM" id="SignalP"/>
    </source>
</evidence>
<accession>A0ABU0RRY3</accession>
<dbReference type="PROSITE" id="PS51257">
    <property type="entry name" value="PROKAR_LIPOPROTEIN"/>
    <property type="match status" value="1"/>
</dbReference>
<feature type="signal peptide" evidence="2">
    <location>
        <begin position="1"/>
        <end position="29"/>
    </location>
</feature>
<sequence length="522" mass="51644">MPKYKHKLTRHALLASVTVAALLTTGCSADSTPEAAAPAAAAAETPAAVPTPDQLAVVNAPLGDAIPAAVATQEAAKAGGTARKSPLKVASYDRKSGRAVITAKTVTPPTGNPAPPSSTPAPTGPSSPTAPTSPSAPSSPSSPSSPSPSASETAAAAPVRVGDVIASAPAPGAPDGLLAEVTEVVGEAPSGGTEVVTKSAELSSVLGESKAEGEVPVDPAAIDVDPLVEGVKVSWAKTGDLTFGPEGARLPLGSLRIDVGAAIATAEGAPASASASVRGFVQLAPEVAFSYDGSGGGRGSAPGGAFLGLTGDWASKWSLKGRAAATTATDGKPLRIPFAKLHADPVIQAGPIPIVVNLDLVCYFQVAADGKVTVDVEQDLKGDFRVGGTFSWSKGWTPVSESAMTGTPVGVKVTARGDVKASLGAEASIGLYGTVGVSADLAPYLRAEAAASAEGSSDGTGSVSGSWALYGGVDLSGALQIQLTIFGTPIFQHRIPLGELHKEWPLAKGEASASTSALKPAA</sequence>
<dbReference type="EMBL" id="JAUSZS010000004">
    <property type="protein sequence ID" value="MDQ0934741.1"/>
    <property type="molecule type" value="Genomic_DNA"/>
</dbReference>
<dbReference type="RefSeq" id="WP_307628293.1">
    <property type="nucleotide sequence ID" value="NZ_JAUSZS010000004.1"/>
</dbReference>
<evidence type="ECO:0008006" key="5">
    <source>
        <dbReference type="Google" id="ProtNLM"/>
    </source>
</evidence>
<feature type="chain" id="PRO_5047100245" description="Lipoprotein" evidence="2">
    <location>
        <begin position="30"/>
        <end position="522"/>
    </location>
</feature>
<name>A0ABU0RRY3_9ACTN</name>
<keyword evidence="4" id="KW-1185">Reference proteome</keyword>